<dbReference type="RefSeq" id="WP_058594037.1">
    <property type="nucleotide sequence ID" value="NZ_LDRK01000042.1"/>
</dbReference>
<dbReference type="AlphaFoldDB" id="A0A147EMP5"/>
<dbReference type="PANTHER" id="PTHR47129:SF1">
    <property type="entry name" value="NMRA-LIKE DOMAIN-CONTAINING PROTEIN"/>
    <property type="match status" value="1"/>
</dbReference>
<dbReference type="InterPro" id="IPR052718">
    <property type="entry name" value="NmrA-type_oxidoreductase"/>
</dbReference>
<dbReference type="Pfam" id="PF05368">
    <property type="entry name" value="NmrA"/>
    <property type="match status" value="1"/>
</dbReference>
<dbReference type="Proteomes" id="UP000070810">
    <property type="component" value="Unassembled WGS sequence"/>
</dbReference>
<name>A0A147EMP5_9MICO</name>
<evidence type="ECO:0000313" key="2">
    <source>
        <dbReference type="EMBL" id="KTR85745.1"/>
    </source>
</evidence>
<dbReference type="EMBL" id="LDRK01000042">
    <property type="protein sequence ID" value="KTR85745.1"/>
    <property type="molecule type" value="Genomic_DNA"/>
</dbReference>
<dbReference type="InterPro" id="IPR036291">
    <property type="entry name" value="NAD(P)-bd_dom_sf"/>
</dbReference>
<evidence type="ECO:0000259" key="1">
    <source>
        <dbReference type="Pfam" id="PF05368"/>
    </source>
</evidence>
<dbReference type="PANTHER" id="PTHR47129">
    <property type="entry name" value="QUINONE OXIDOREDUCTASE 2"/>
    <property type="match status" value="1"/>
</dbReference>
<evidence type="ECO:0000313" key="3">
    <source>
        <dbReference type="Proteomes" id="UP000070810"/>
    </source>
</evidence>
<dbReference type="OrthoDB" id="5510591at2"/>
<reference evidence="2 3" key="1">
    <citation type="journal article" date="2016" name="Front. Microbiol.">
        <title>Genomic Resource of Rice Seed Associated Bacteria.</title>
        <authorList>
            <person name="Midha S."/>
            <person name="Bansal K."/>
            <person name="Sharma S."/>
            <person name="Kumar N."/>
            <person name="Patil P.P."/>
            <person name="Chaudhry V."/>
            <person name="Patil P.B."/>
        </authorList>
    </citation>
    <scope>NUCLEOTIDE SEQUENCE [LARGE SCALE GENOMIC DNA]</scope>
    <source>
        <strain evidence="2 3">NS354</strain>
    </source>
</reference>
<dbReference type="SUPFAM" id="SSF51735">
    <property type="entry name" value="NAD(P)-binding Rossmann-fold domains"/>
    <property type="match status" value="1"/>
</dbReference>
<comment type="caution">
    <text evidence="2">The sequence shown here is derived from an EMBL/GenBank/DDBJ whole genome shotgun (WGS) entry which is preliminary data.</text>
</comment>
<protein>
    <submittedName>
        <fullName evidence="2">Nucleoside-diphosphate sugar epimerase</fullName>
    </submittedName>
</protein>
<feature type="domain" description="NmrA-like" evidence="1">
    <location>
        <begin position="2"/>
        <end position="229"/>
    </location>
</feature>
<dbReference type="InterPro" id="IPR008030">
    <property type="entry name" value="NmrA-like"/>
</dbReference>
<dbReference type="CDD" id="cd05269">
    <property type="entry name" value="TMR_SDR_a"/>
    <property type="match status" value="1"/>
</dbReference>
<proteinExistence type="predicted"/>
<dbReference type="Gene3D" id="3.90.25.10">
    <property type="entry name" value="UDP-galactose 4-epimerase, domain 1"/>
    <property type="match status" value="1"/>
</dbReference>
<accession>A0A147EMP5</accession>
<gene>
    <name evidence="2" type="ORF">NS354_08020</name>
</gene>
<keyword evidence="3" id="KW-1185">Reference proteome</keyword>
<dbReference type="PATRIC" id="fig|1079994.3.peg.1781"/>
<organism evidence="2 3">
    <name type="scientific">Leucobacter chromiiresistens</name>
    <dbReference type="NCBI Taxonomy" id="1079994"/>
    <lineage>
        <taxon>Bacteria</taxon>
        <taxon>Bacillati</taxon>
        <taxon>Actinomycetota</taxon>
        <taxon>Actinomycetes</taxon>
        <taxon>Micrococcales</taxon>
        <taxon>Microbacteriaceae</taxon>
        <taxon>Leucobacter</taxon>
    </lineage>
</organism>
<sequence>MTLLVTAASGALGHLVVDALLARGVAPEQIVAGARTPAKAADLAERGVAVVPLDYDDAASVEAAFAGVDRVLLISGSEVGKRAAQHQTVVDAAVSAGVEQLVYTSLAQVERSSLALAPEHLATERAIAASGLPATILRNDWYAENYVANLDQVAATGVLLSATRGGRVAAAARADYAEAAAVALIGDAHIGKVYELAGRPLTYDDIAAAMGEALGRTVVHRNVSEDELRAALEGAGLDAGTVGFLAGLDAGIAEGDLDVDDPTLAELIGREPTPLVDVLRAARGAATGS</sequence>
<dbReference type="Gene3D" id="3.40.50.720">
    <property type="entry name" value="NAD(P)-binding Rossmann-like Domain"/>
    <property type="match status" value="1"/>
</dbReference>